<dbReference type="PANTHER" id="PTHR46273:SF4">
    <property type="entry name" value="AT19640P"/>
    <property type="match status" value="1"/>
</dbReference>
<dbReference type="AlphaFoldDB" id="A0A6J8EPL6"/>
<accession>A0A6J8EPL6</accession>
<name>A0A6J8EPL6_MYTCO</name>
<evidence type="ECO:0000256" key="2">
    <source>
        <dbReference type="ARBA" id="ARBA00022692"/>
    </source>
</evidence>
<keyword evidence="3 5" id="KW-1133">Transmembrane helix</keyword>
<dbReference type="InterPro" id="IPR019427">
    <property type="entry name" value="7TM_GPCR_serpentine_rcpt_Srw"/>
</dbReference>
<dbReference type="GO" id="GO:0008528">
    <property type="term" value="F:G protein-coupled peptide receptor activity"/>
    <property type="evidence" value="ECO:0007669"/>
    <property type="project" value="InterPro"/>
</dbReference>
<evidence type="ECO:0000256" key="5">
    <source>
        <dbReference type="SAM" id="Phobius"/>
    </source>
</evidence>
<dbReference type="GO" id="GO:0005886">
    <property type="term" value="C:plasma membrane"/>
    <property type="evidence" value="ECO:0007669"/>
    <property type="project" value="TreeGrafter"/>
</dbReference>
<sequence>MSKTYTYFGGVPPNLTDIFIESMPSTEPSIQSSSTSIPSSLEVFRVQYAAMHGYVSAFVCVFGIVANLANIVVLTRKNMITSTNLILTWLAVTDSLKMADYLMFAIEFYIMKDSNLPYLAVRNIHSVRFLLFHASFALVCHNIAIWLTISLATFRFLYIWFPTRGMVWCSIERAKIMVALVYIIVIVICIPNYMMNFIGPLPTPANFTGNATEEVWTVHMVKEGNALHTINFYIQAIMIKLVPCVMLSILTFLLIYAMHKAYKKRLALMNQGKKEESDRHHEHNRTTGMLLAIVVLFLITELPQGVLSLLIIFIPELQNSVYNQIGDVLDIVALCNNAINFVLYCSMSKQFRDTFVRIFCKCCPIGKPNLSRLKLITNNRNGHTNYDTNSKATYV</sequence>
<protein>
    <recommendedName>
        <fullName evidence="6">G-protein coupled receptors family 1 profile domain-containing protein</fullName>
    </recommendedName>
</protein>
<feature type="domain" description="G-protein coupled receptors family 1 profile" evidence="6">
    <location>
        <begin position="66"/>
        <end position="344"/>
    </location>
</feature>
<comment type="subcellular location">
    <subcellularLocation>
        <location evidence="1">Membrane</location>
    </subcellularLocation>
</comment>
<feature type="transmembrane region" description="Helical" evidence="5">
    <location>
        <begin position="54"/>
        <end position="74"/>
    </location>
</feature>
<feature type="transmembrane region" description="Helical" evidence="5">
    <location>
        <begin position="174"/>
        <end position="194"/>
    </location>
</feature>
<dbReference type="Gene3D" id="1.20.1070.10">
    <property type="entry name" value="Rhodopsin 7-helix transmembrane proteins"/>
    <property type="match status" value="1"/>
</dbReference>
<dbReference type="CDD" id="cd14978">
    <property type="entry name" value="7tmA_FMRFamide_R-like"/>
    <property type="match status" value="1"/>
</dbReference>
<dbReference type="InterPro" id="IPR000276">
    <property type="entry name" value="GPCR_Rhodpsn"/>
</dbReference>
<evidence type="ECO:0000256" key="4">
    <source>
        <dbReference type="ARBA" id="ARBA00023136"/>
    </source>
</evidence>
<evidence type="ECO:0000259" key="6">
    <source>
        <dbReference type="PROSITE" id="PS50262"/>
    </source>
</evidence>
<keyword evidence="4 5" id="KW-0472">Membrane</keyword>
<dbReference type="SUPFAM" id="SSF81321">
    <property type="entry name" value="Family A G protein-coupled receptor-like"/>
    <property type="match status" value="1"/>
</dbReference>
<dbReference type="Proteomes" id="UP000507470">
    <property type="component" value="Unassembled WGS sequence"/>
</dbReference>
<proteinExistence type="predicted"/>
<dbReference type="InterPro" id="IPR017452">
    <property type="entry name" value="GPCR_Rhodpsn_7TM"/>
</dbReference>
<dbReference type="InterPro" id="IPR053219">
    <property type="entry name" value="GPCR_Dmsr-1"/>
</dbReference>
<feature type="transmembrane region" description="Helical" evidence="5">
    <location>
        <begin position="130"/>
        <end position="154"/>
    </location>
</feature>
<evidence type="ECO:0000256" key="1">
    <source>
        <dbReference type="ARBA" id="ARBA00004370"/>
    </source>
</evidence>
<reference evidence="7 8" key="1">
    <citation type="submission" date="2020-06" db="EMBL/GenBank/DDBJ databases">
        <authorList>
            <person name="Li R."/>
            <person name="Bekaert M."/>
        </authorList>
    </citation>
    <scope>NUCLEOTIDE SEQUENCE [LARGE SCALE GENOMIC DNA]</scope>
    <source>
        <strain evidence="8">wild</strain>
    </source>
</reference>
<evidence type="ECO:0000313" key="8">
    <source>
        <dbReference type="Proteomes" id="UP000507470"/>
    </source>
</evidence>
<evidence type="ECO:0000256" key="3">
    <source>
        <dbReference type="ARBA" id="ARBA00022989"/>
    </source>
</evidence>
<dbReference type="Pfam" id="PF10324">
    <property type="entry name" value="7TM_GPCR_Srw"/>
    <property type="match status" value="1"/>
</dbReference>
<gene>
    <name evidence="7" type="ORF">MCOR_54621</name>
</gene>
<keyword evidence="8" id="KW-1185">Reference proteome</keyword>
<feature type="transmembrane region" description="Helical" evidence="5">
    <location>
        <begin position="86"/>
        <end position="110"/>
    </location>
</feature>
<dbReference type="PROSITE" id="PS50262">
    <property type="entry name" value="G_PROTEIN_RECEP_F1_2"/>
    <property type="match status" value="1"/>
</dbReference>
<keyword evidence="2 5" id="KW-0812">Transmembrane</keyword>
<dbReference type="EMBL" id="CACVKT020009642">
    <property type="protein sequence ID" value="CAC5422579.1"/>
    <property type="molecule type" value="Genomic_DNA"/>
</dbReference>
<feature type="transmembrane region" description="Helical" evidence="5">
    <location>
        <begin position="289"/>
        <end position="314"/>
    </location>
</feature>
<feature type="transmembrane region" description="Helical" evidence="5">
    <location>
        <begin position="232"/>
        <end position="256"/>
    </location>
</feature>
<dbReference type="PRINTS" id="PR00237">
    <property type="entry name" value="GPCRRHODOPSN"/>
</dbReference>
<evidence type="ECO:0000313" key="7">
    <source>
        <dbReference type="EMBL" id="CAC5422579.1"/>
    </source>
</evidence>
<dbReference type="PANTHER" id="PTHR46273">
    <property type="entry name" value="MYOSUPPRESSIN RECEPTOR 1, ISOFORM B-RELATED"/>
    <property type="match status" value="1"/>
</dbReference>
<dbReference type="OrthoDB" id="5864054at2759"/>
<organism evidence="7 8">
    <name type="scientific">Mytilus coruscus</name>
    <name type="common">Sea mussel</name>
    <dbReference type="NCBI Taxonomy" id="42192"/>
    <lineage>
        <taxon>Eukaryota</taxon>
        <taxon>Metazoa</taxon>
        <taxon>Spiralia</taxon>
        <taxon>Lophotrochozoa</taxon>
        <taxon>Mollusca</taxon>
        <taxon>Bivalvia</taxon>
        <taxon>Autobranchia</taxon>
        <taxon>Pteriomorphia</taxon>
        <taxon>Mytilida</taxon>
        <taxon>Mytiloidea</taxon>
        <taxon>Mytilidae</taxon>
        <taxon>Mytilinae</taxon>
        <taxon>Mytilus</taxon>
    </lineage>
</organism>